<evidence type="ECO:0000259" key="7">
    <source>
        <dbReference type="PROSITE" id="PS50071"/>
    </source>
</evidence>
<protein>
    <recommendedName>
        <fullName evidence="7">Homeobox domain-containing protein</fullName>
    </recommendedName>
</protein>
<organism evidence="8 9">
    <name type="scientific">Gonapodya prolifera (strain JEL478)</name>
    <name type="common">Monoblepharis prolifera</name>
    <dbReference type="NCBI Taxonomy" id="1344416"/>
    <lineage>
        <taxon>Eukaryota</taxon>
        <taxon>Fungi</taxon>
        <taxon>Fungi incertae sedis</taxon>
        <taxon>Chytridiomycota</taxon>
        <taxon>Chytridiomycota incertae sedis</taxon>
        <taxon>Monoblepharidomycetes</taxon>
        <taxon>Monoblepharidales</taxon>
        <taxon>Gonapodyaceae</taxon>
        <taxon>Gonapodya</taxon>
    </lineage>
</organism>
<evidence type="ECO:0000256" key="2">
    <source>
        <dbReference type="ARBA" id="ARBA00023155"/>
    </source>
</evidence>
<sequence>MASSNALHNWRSIGEPDSLMKFAQRVLALRIVPLGRTDALTLTLIKQGRPKEALEVQYLQNPTPASAVKMQLALELHVSPQNIGRWFSARRRRDEGQARATRKEHSQVIVLADFFSVNPFPSQPEKEELARATGLTYKQVNSWFQNQRKKNGMTNLNNLPSDRLQFWHQHVAEHIRVAEERRSTSGPSASPDAETRDGIGTNALPPLPPTSENQITLPAWSGVSENELIVDRRSSGTLGMGDSAPGAPVPNVRSGPSPNIITRSVQNLRDPSPGVPEPRFNPNNQELRESWPMRDQHAGPVARTTLPETAPPSRGLGVSLAPPSVPAGYRQLGAETLQNLRVNSAVIPPLSAGAQSSIRQAIGPQSGGWESRTQRYLVYTV</sequence>
<name>A0A138ZZE6_GONPJ</name>
<dbReference type="GO" id="GO:0000981">
    <property type="term" value="F:DNA-binding transcription factor activity, RNA polymerase II-specific"/>
    <property type="evidence" value="ECO:0007669"/>
    <property type="project" value="TreeGrafter"/>
</dbReference>
<feature type="DNA-binding region" description="Homeobox" evidence="4">
    <location>
        <begin position="54"/>
        <end position="98"/>
    </location>
</feature>
<dbReference type="PANTHER" id="PTHR10390:SF44">
    <property type="entry name" value="SIX HOMEOBOX 4"/>
    <property type="match status" value="1"/>
</dbReference>
<dbReference type="SMART" id="SM00389">
    <property type="entry name" value="HOX"/>
    <property type="match status" value="2"/>
</dbReference>
<evidence type="ECO:0000256" key="3">
    <source>
        <dbReference type="ARBA" id="ARBA00023242"/>
    </source>
</evidence>
<dbReference type="InterPro" id="IPR009057">
    <property type="entry name" value="Homeodomain-like_sf"/>
</dbReference>
<evidence type="ECO:0000256" key="5">
    <source>
        <dbReference type="RuleBase" id="RU000682"/>
    </source>
</evidence>
<dbReference type="Proteomes" id="UP000070544">
    <property type="component" value="Unassembled WGS sequence"/>
</dbReference>
<evidence type="ECO:0000256" key="4">
    <source>
        <dbReference type="PROSITE-ProRule" id="PRU00108"/>
    </source>
</evidence>
<dbReference type="CDD" id="cd00086">
    <property type="entry name" value="homeodomain"/>
    <property type="match status" value="2"/>
</dbReference>
<keyword evidence="3 4" id="KW-0539">Nucleus</keyword>
<reference evidence="8 9" key="1">
    <citation type="journal article" date="2015" name="Genome Biol. Evol.">
        <title>Phylogenomic analyses indicate that early fungi evolved digesting cell walls of algal ancestors of land plants.</title>
        <authorList>
            <person name="Chang Y."/>
            <person name="Wang S."/>
            <person name="Sekimoto S."/>
            <person name="Aerts A.L."/>
            <person name="Choi C."/>
            <person name="Clum A."/>
            <person name="LaButti K.M."/>
            <person name="Lindquist E.A."/>
            <person name="Yee Ngan C."/>
            <person name="Ohm R.A."/>
            <person name="Salamov A.A."/>
            <person name="Grigoriev I.V."/>
            <person name="Spatafora J.W."/>
            <person name="Berbee M.L."/>
        </authorList>
    </citation>
    <scope>NUCLEOTIDE SEQUENCE [LARGE SCALE GENOMIC DNA]</scope>
    <source>
        <strain evidence="8 9">JEL478</strain>
    </source>
</reference>
<dbReference type="OrthoDB" id="2111820at2759"/>
<dbReference type="SUPFAM" id="SSF46689">
    <property type="entry name" value="Homeodomain-like"/>
    <property type="match status" value="2"/>
</dbReference>
<dbReference type="PANTHER" id="PTHR10390">
    <property type="entry name" value="HOMEOBOX PROTEIN SIX"/>
    <property type="match status" value="1"/>
</dbReference>
<keyword evidence="9" id="KW-1185">Reference proteome</keyword>
<dbReference type="Gene3D" id="1.10.10.60">
    <property type="entry name" value="Homeodomain-like"/>
    <property type="match status" value="2"/>
</dbReference>
<dbReference type="EMBL" id="KQ965847">
    <property type="protein sequence ID" value="KXS09879.1"/>
    <property type="molecule type" value="Genomic_DNA"/>
</dbReference>
<dbReference type="PROSITE" id="PS50071">
    <property type="entry name" value="HOMEOBOX_2"/>
    <property type="match status" value="2"/>
</dbReference>
<keyword evidence="1 4" id="KW-0238">DNA-binding</keyword>
<evidence type="ECO:0000256" key="6">
    <source>
        <dbReference type="SAM" id="MobiDB-lite"/>
    </source>
</evidence>
<dbReference type="Pfam" id="PF00046">
    <property type="entry name" value="Homeodomain"/>
    <property type="match status" value="2"/>
</dbReference>
<gene>
    <name evidence="8" type="ORF">M427DRAFT_205321</name>
</gene>
<dbReference type="GO" id="GO:0005634">
    <property type="term" value="C:nucleus"/>
    <property type="evidence" value="ECO:0007669"/>
    <property type="project" value="UniProtKB-SubCell"/>
</dbReference>
<dbReference type="InterPro" id="IPR001356">
    <property type="entry name" value="HD"/>
</dbReference>
<evidence type="ECO:0000313" key="8">
    <source>
        <dbReference type="EMBL" id="KXS09879.1"/>
    </source>
</evidence>
<dbReference type="GO" id="GO:0005667">
    <property type="term" value="C:transcription regulator complex"/>
    <property type="evidence" value="ECO:0007669"/>
    <property type="project" value="TreeGrafter"/>
</dbReference>
<feature type="DNA-binding region" description="Homeobox" evidence="4">
    <location>
        <begin position="96"/>
        <end position="155"/>
    </location>
</feature>
<feature type="region of interest" description="Disordered" evidence="6">
    <location>
        <begin position="178"/>
        <end position="219"/>
    </location>
</feature>
<keyword evidence="2 4" id="KW-0371">Homeobox</keyword>
<proteinExistence type="predicted"/>
<dbReference type="GO" id="GO:0000978">
    <property type="term" value="F:RNA polymerase II cis-regulatory region sequence-specific DNA binding"/>
    <property type="evidence" value="ECO:0007669"/>
    <property type="project" value="TreeGrafter"/>
</dbReference>
<evidence type="ECO:0000256" key="1">
    <source>
        <dbReference type="ARBA" id="ARBA00023125"/>
    </source>
</evidence>
<dbReference type="AlphaFoldDB" id="A0A138ZZE6"/>
<dbReference type="STRING" id="1344416.A0A138ZZE6"/>
<evidence type="ECO:0000313" key="9">
    <source>
        <dbReference type="Proteomes" id="UP000070544"/>
    </source>
</evidence>
<feature type="domain" description="Homeobox" evidence="7">
    <location>
        <begin position="94"/>
        <end position="154"/>
    </location>
</feature>
<feature type="domain" description="Homeobox" evidence="7">
    <location>
        <begin position="52"/>
        <end position="97"/>
    </location>
</feature>
<comment type="subcellular location">
    <subcellularLocation>
        <location evidence="4 5">Nucleus</location>
    </subcellularLocation>
</comment>
<accession>A0A138ZZE6</accession>
<feature type="compositionally biased region" description="Polar residues" evidence="6">
    <location>
        <begin position="254"/>
        <end position="269"/>
    </location>
</feature>
<feature type="region of interest" description="Disordered" evidence="6">
    <location>
        <begin position="235"/>
        <end position="288"/>
    </location>
</feature>
<dbReference type="SMR" id="A0A138ZZE6"/>